<reference evidence="4" key="1">
    <citation type="journal article" date="2019" name="Int. J. Syst. Evol. Microbiol.">
        <title>The Global Catalogue of Microorganisms (GCM) 10K type strain sequencing project: providing services to taxonomists for standard genome sequencing and annotation.</title>
        <authorList>
            <consortium name="The Broad Institute Genomics Platform"/>
            <consortium name="The Broad Institute Genome Sequencing Center for Infectious Disease"/>
            <person name="Wu L."/>
            <person name="Ma J."/>
        </authorList>
    </citation>
    <scope>NUCLEOTIDE SEQUENCE [LARGE SCALE GENOMIC DNA]</scope>
    <source>
        <strain evidence="4">JCM 17906</strain>
    </source>
</reference>
<accession>A0ABP8RWL2</accession>
<gene>
    <name evidence="3" type="ORF">GCM10023175_43070</name>
</gene>
<dbReference type="Gene3D" id="1.20.1290.10">
    <property type="entry name" value="AhpD-like"/>
    <property type="match status" value="1"/>
</dbReference>
<feature type="domain" description="Carboxymuconolactone decarboxylase-like" evidence="2">
    <location>
        <begin position="41"/>
        <end position="121"/>
    </location>
</feature>
<dbReference type="SUPFAM" id="SSF69118">
    <property type="entry name" value="AhpD-like"/>
    <property type="match status" value="1"/>
</dbReference>
<evidence type="ECO:0000256" key="1">
    <source>
        <dbReference type="SAM" id="MobiDB-lite"/>
    </source>
</evidence>
<keyword evidence="4" id="KW-1185">Reference proteome</keyword>
<sequence>MMRQPGDAGVDRGLEVRRAIFGEQLVHQNYTNANDFQRPIQDWIAGAVWADVWSRPGLDRRTRSLVTLGILIALNRPVEFDSHVGAALVNGCTVEDIQELMLHSAAYCGAPAAMSAFRQAEQVLREKNAYAPEDAAGNTAGNTAQDTAGSDAAPAASA</sequence>
<dbReference type="EMBL" id="BAABGT010000067">
    <property type="protein sequence ID" value="GAA4551368.1"/>
    <property type="molecule type" value="Genomic_DNA"/>
</dbReference>
<organism evidence="3 4">
    <name type="scientific">Pseudonocardia xishanensis</name>
    <dbReference type="NCBI Taxonomy" id="630995"/>
    <lineage>
        <taxon>Bacteria</taxon>
        <taxon>Bacillati</taxon>
        <taxon>Actinomycetota</taxon>
        <taxon>Actinomycetes</taxon>
        <taxon>Pseudonocardiales</taxon>
        <taxon>Pseudonocardiaceae</taxon>
        <taxon>Pseudonocardia</taxon>
    </lineage>
</organism>
<proteinExistence type="predicted"/>
<dbReference type="RefSeq" id="WP_345421437.1">
    <property type="nucleotide sequence ID" value="NZ_BAABGT010000067.1"/>
</dbReference>
<feature type="region of interest" description="Disordered" evidence="1">
    <location>
        <begin position="128"/>
        <end position="158"/>
    </location>
</feature>
<protein>
    <recommendedName>
        <fullName evidence="2">Carboxymuconolactone decarboxylase-like domain-containing protein</fullName>
    </recommendedName>
</protein>
<evidence type="ECO:0000313" key="4">
    <source>
        <dbReference type="Proteomes" id="UP001501598"/>
    </source>
</evidence>
<name>A0ABP8RWL2_9PSEU</name>
<dbReference type="PANTHER" id="PTHR33570:SF2">
    <property type="entry name" value="CARBOXYMUCONOLACTONE DECARBOXYLASE-LIKE DOMAIN-CONTAINING PROTEIN"/>
    <property type="match status" value="1"/>
</dbReference>
<feature type="compositionally biased region" description="Low complexity" evidence="1">
    <location>
        <begin position="144"/>
        <end position="158"/>
    </location>
</feature>
<dbReference type="InterPro" id="IPR003779">
    <property type="entry name" value="CMD-like"/>
</dbReference>
<dbReference type="Proteomes" id="UP001501598">
    <property type="component" value="Unassembled WGS sequence"/>
</dbReference>
<evidence type="ECO:0000259" key="2">
    <source>
        <dbReference type="Pfam" id="PF02627"/>
    </source>
</evidence>
<dbReference type="Pfam" id="PF02627">
    <property type="entry name" value="CMD"/>
    <property type="match status" value="1"/>
</dbReference>
<dbReference type="InterPro" id="IPR029032">
    <property type="entry name" value="AhpD-like"/>
</dbReference>
<comment type="caution">
    <text evidence="3">The sequence shown here is derived from an EMBL/GenBank/DDBJ whole genome shotgun (WGS) entry which is preliminary data.</text>
</comment>
<evidence type="ECO:0000313" key="3">
    <source>
        <dbReference type="EMBL" id="GAA4551368.1"/>
    </source>
</evidence>
<dbReference type="PANTHER" id="PTHR33570">
    <property type="entry name" value="4-CARBOXYMUCONOLACTONE DECARBOXYLASE FAMILY PROTEIN"/>
    <property type="match status" value="1"/>
</dbReference>
<dbReference type="InterPro" id="IPR052512">
    <property type="entry name" value="4CMD/NDH-1_regulator"/>
</dbReference>